<organism evidence="2 3">
    <name type="scientific">Candidatus Roizmanbacteria bacterium GW2011_GWB1_40_7</name>
    <dbReference type="NCBI Taxonomy" id="1618482"/>
    <lineage>
        <taxon>Bacteria</taxon>
        <taxon>Candidatus Roizmaniibacteriota</taxon>
    </lineage>
</organism>
<dbReference type="AlphaFoldDB" id="A0A0G0T4N8"/>
<evidence type="ECO:0000259" key="1">
    <source>
        <dbReference type="Pfam" id="PF03819"/>
    </source>
</evidence>
<dbReference type="Proteomes" id="UP000034664">
    <property type="component" value="Unassembled WGS sequence"/>
</dbReference>
<protein>
    <recommendedName>
        <fullName evidence="1">NTP pyrophosphohydrolase MazG-like domain-containing protein</fullName>
    </recommendedName>
</protein>
<gene>
    <name evidence="2" type="ORF">UU14_C0014G0006</name>
</gene>
<reference evidence="2 3" key="1">
    <citation type="journal article" date="2015" name="Nature">
        <title>rRNA introns, odd ribosomes, and small enigmatic genomes across a large radiation of phyla.</title>
        <authorList>
            <person name="Brown C.T."/>
            <person name="Hug L.A."/>
            <person name="Thomas B.C."/>
            <person name="Sharon I."/>
            <person name="Castelle C.J."/>
            <person name="Singh A."/>
            <person name="Wilkins M.J."/>
            <person name="Williams K.H."/>
            <person name="Banfield J.F."/>
        </authorList>
    </citation>
    <scope>NUCLEOTIDE SEQUENCE [LARGE SCALE GENOMIC DNA]</scope>
</reference>
<sequence length="116" mass="13521">MIRKSKTKQPYHKTPFGEYMRRLDEVDKGVRYGKEFGSILILTVLEELGEMARAYLAKHGRKGTNVAAQMDETYEQELGDIMVSIFRFARIKKIDLHQRITYSLDKIGKRQITPKV</sequence>
<proteinExistence type="predicted"/>
<comment type="caution">
    <text evidence="2">The sequence shown here is derived from an EMBL/GenBank/DDBJ whole genome shotgun (WGS) entry which is preliminary data.</text>
</comment>
<dbReference type="SUPFAM" id="SSF101386">
    <property type="entry name" value="all-alpha NTP pyrophosphatases"/>
    <property type="match status" value="1"/>
</dbReference>
<dbReference type="InterPro" id="IPR004518">
    <property type="entry name" value="MazG-like_dom"/>
</dbReference>
<dbReference type="Gene3D" id="1.10.287.1080">
    <property type="entry name" value="MazG-like"/>
    <property type="match status" value="1"/>
</dbReference>
<accession>A0A0G0T4N8</accession>
<evidence type="ECO:0000313" key="3">
    <source>
        <dbReference type="Proteomes" id="UP000034664"/>
    </source>
</evidence>
<dbReference type="EMBL" id="LBZM01000014">
    <property type="protein sequence ID" value="KKR71984.1"/>
    <property type="molecule type" value="Genomic_DNA"/>
</dbReference>
<evidence type="ECO:0000313" key="2">
    <source>
        <dbReference type="EMBL" id="KKR71984.1"/>
    </source>
</evidence>
<feature type="domain" description="NTP pyrophosphohydrolase MazG-like" evidence="1">
    <location>
        <begin position="40"/>
        <end position="111"/>
    </location>
</feature>
<name>A0A0G0T4N8_9BACT</name>
<dbReference type="Pfam" id="PF03819">
    <property type="entry name" value="MazG"/>
    <property type="match status" value="1"/>
</dbReference>